<accession>A0ABS8WBV3</accession>
<evidence type="ECO:0000256" key="1">
    <source>
        <dbReference type="SAM" id="SignalP"/>
    </source>
</evidence>
<proteinExistence type="predicted"/>
<dbReference type="RefSeq" id="WP_233053441.1">
    <property type="nucleotide sequence ID" value="NZ_JAIMJA010000013.1"/>
</dbReference>
<protein>
    <submittedName>
        <fullName evidence="2">Uncharacterized protein</fullName>
    </submittedName>
</protein>
<keyword evidence="3" id="KW-1185">Reference proteome</keyword>
<dbReference type="EMBL" id="JAIMJA010000013">
    <property type="protein sequence ID" value="MCE2595772.1"/>
    <property type="molecule type" value="Genomic_DNA"/>
</dbReference>
<reference evidence="2 3" key="1">
    <citation type="journal article" date="2022" name="Environ. Microbiol. Rep.">
        <title>Eco-phylogenetic analyses reveal divergent evolution of vitamin B12 metabolism in the marine bacterial family 'Psychromonadaceae'.</title>
        <authorList>
            <person name="Jin X."/>
            <person name="Yang Y."/>
            <person name="Cao H."/>
            <person name="Gao B."/>
            <person name="Zhao Z."/>
        </authorList>
    </citation>
    <scope>NUCLEOTIDE SEQUENCE [LARGE SCALE GENOMIC DNA]</scope>
    <source>
        <strain evidence="2 3">MKS20</strain>
    </source>
</reference>
<feature type="chain" id="PRO_5046427062" evidence="1">
    <location>
        <begin position="20"/>
        <end position="238"/>
    </location>
</feature>
<organism evidence="2 3">
    <name type="scientific">Motilimonas cestriensis</name>
    <dbReference type="NCBI Taxonomy" id="2742685"/>
    <lineage>
        <taxon>Bacteria</taxon>
        <taxon>Pseudomonadati</taxon>
        <taxon>Pseudomonadota</taxon>
        <taxon>Gammaproteobacteria</taxon>
        <taxon>Alteromonadales</taxon>
        <taxon>Alteromonadales genera incertae sedis</taxon>
        <taxon>Motilimonas</taxon>
    </lineage>
</organism>
<name>A0ABS8WBV3_9GAMM</name>
<evidence type="ECO:0000313" key="3">
    <source>
        <dbReference type="Proteomes" id="UP001201273"/>
    </source>
</evidence>
<feature type="signal peptide" evidence="1">
    <location>
        <begin position="1"/>
        <end position="19"/>
    </location>
</feature>
<gene>
    <name evidence="2" type="ORF">K6Y31_13250</name>
</gene>
<sequence length="238" mass="26022">MSKIALAVIALGTFGVAQAATLDVHGDIKINGKTVITETGQIIDNETVDLSKYLAAANGTSVLEGTYKNDTQTSSVKMIITADGKHTLSQTDYTNGEEVWKMVRSDFTENSVTVTTTASNCSLKFKDTYTLNTKVQSARLGETATAVAHYDTVTDDFCYNHSPIPPRSLEIIRYTPLAFTKWSNGDLSYNDCLVYLEEGAWNNKLKTSCIGVSTVEITNYNDQNIIGGHYKLTSFTPN</sequence>
<dbReference type="Proteomes" id="UP001201273">
    <property type="component" value="Unassembled WGS sequence"/>
</dbReference>
<evidence type="ECO:0000313" key="2">
    <source>
        <dbReference type="EMBL" id="MCE2595772.1"/>
    </source>
</evidence>
<comment type="caution">
    <text evidence="2">The sequence shown here is derived from an EMBL/GenBank/DDBJ whole genome shotgun (WGS) entry which is preliminary data.</text>
</comment>
<keyword evidence="1" id="KW-0732">Signal</keyword>